<keyword evidence="9" id="KW-1185">Reference proteome</keyword>
<dbReference type="Gene3D" id="4.10.240.10">
    <property type="entry name" value="Zn(2)-C6 fungal-type DNA-binding domain"/>
    <property type="match status" value="1"/>
</dbReference>
<name>W9XVN8_9EURO</name>
<dbReference type="CDD" id="cd00067">
    <property type="entry name" value="GAL4"/>
    <property type="match status" value="1"/>
</dbReference>
<dbReference type="InterPro" id="IPR007219">
    <property type="entry name" value="XnlR_reg_dom"/>
</dbReference>
<protein>
    <recommendedName>
        <fullName evidence="7">Zn(2)-C6 fungal-type domain-containing protein</fullName>
    </recommendedName>
</protein>
<dbReference type="EMBL" id="AMGY01000006">
    <property type="protein sequence ID" value="EXJ81066.1"/>
    <property type="molecule type" value="Genomic_DNA"/>
</dbReference>
<evidence type="ECO:0000259" key="7">
    <source>
        <dbReference type="PROSITE" id="PS50048"/>
    </source>
</evidence>
<dbReference type="STRING" id="1182542.W9XVN8"/>
<comment type="subcellular location">
    <subcellularLocation>
        <location evidence="1">Nucleus</location>
    </subcellularLocation>
</comment>
<keyword evidence="6" id="KW-0539">Nucleus</keyword>
<dbReference type="SMART" id="SM00066">
    <property type="entry name" value="GAL4"/>
    <property type="match status" value="1"/>
</dbReference>
<dbReference type="GO" id="GO:0003677">
    <property type="term" value="F:DNA binding"/>
    <property type="evidence" value="ECO:0007669"/>
    <property type="project" value="UniProtKB-KW"/>
</dbReference>
<dbReference type="InterPro" id="IPR036864">
    <property type="entry name" value="Zn2-C6_fun-type_DNA-bd_sf"/>
</dbReference>
<dbReference type="GO" id="GO:0005634">
    <property type="term" value="C:nucleus"/>
    <property type="evidence" value="ECO:0007669"/>
    <property type="project" value="UniProtKB-SubCell"/>
</dbReference>
<dbReference type="PANTHER" id="PTHR31001">
    <property type="entry name" value="UNCHARACTERIZED TRANSCRIPTIONAL REGULATORY PROTEIN"/>
    <property type="match status" value="1"/>
</dbReference>
<dbReference type="GO" id="GO:0006351">
    <property type="term" value="P:DNA-templated transcription"/>
    <property type="evidence" value="ECO:0007669"/>
    <property type="project" value="InterPro"/>
</dbReference>
<dbReference type="GO" id="GO:0008270">
    <property type="term" value="F:zinc ion binding"/>
    <property type="evidence" value="ECO:0007669"/>
    <property type="project" value="InterPro"/>
</dbReference>
<evidence type="ECO:0000256" key="4">
    <source>
        <dbReference type="ARBA" id="ARBA00023125"/>
    </source>
</evidence>
<keyword evidence="5" id="KW-0804">Transcription</keyword>
<evidence type="ECO:0000256" key="6">
    <source>
        <dbReference type="ARBA" id="ARBA00023242"/>
    </source>
</evidence>
<dbReference type="InterPro" id="IPR001138">
    <property type="entry name" value="Zn2Cys6_DnaBD"/>
</dbReference>
<feature type="domain" description="Zn(2)-C6 fungal-type" evidence="7">
    <location>
        <begin position="25"/>
        <end position="54"/>
    </location>
</feature>
<evidence type="ECO:0000313" key="9">
    <source>
        <dbReference type="Proteomes" id="UP000019478"/>
    </source>
</evidence>
<dbReference type="eggNOG" id="ENOG502SIT3">
    <property type="taxonomic scope" value="Eukaryota"/>
</dbReference>
<evidence type="ECO:0000256" key="3">
    <source>
        <dbReference type="ARBA" id="ARBA00023015"/>
    </source>
</evidence>
<dbReference type="InterPro" id="IPR050613">
    <property type="entry name" value="Sec_Metabolite_Reg"/>
</dbReference>
<gene>
    <name evidence="8" type="ORF">A1O3_07354</name>
</gene>
<dbReference type="OrthoDB" id="435881at2759"/>
<dbReference type="PANTHER" id="PTHR31001:SF85">
    <property type="entry name" value="ZN(II)2CYS6 TRANSCRIPTION FACTOR (EUROFUNG)"/>
    <property type="match status" value="1"/>
</dbReference>
<dbReference type="Pfam" id="PF04082">
    <property type="entry name" value="Fungal_trans"/>
    <property type="match status" value="1"/>
</dbReference>
<sequence length="499" mass="56689">MGALSNSDSSRGGSSQIPLASQDLPCVVCRKRKVRCSKTEPCTNCERSGFQCSYTDSSRLVNRRTPKPAEYLARRVAELEEVVRNLSQQGLEQGHPVANITQSIVHKSPGLARARDRDADSTQGKLVLDGDRSRYLHEGFWAAMYDEVRDLKFTLRAEPQLSGNSFLFPNLDSDRALSRAHPPILESDFLIQTFVDKVDSFVRILHKPTLLQDLNHFRRGILPAATEFECSLFTVYALALLPLCPTVVEYRLHEPKQVLLAKYRTYVEHGMSRLNLTTTQSLSTLQTFVLYITLLFWTGEMLHVSTLLAVAFAIARRMGLNRDGSHFSLRPWQTELRRRLWHQLVLLDAWCVENHGLQPTIHSDQSDTGLPQNSNDSAWDTSEFASVRPEAQTGFTEMTPALIQYEIGSLITFVLSHPYTSSGTTAVRDHLDLQSEVVRQTRQRLEIAYLRTLNPDDLLQRLTRDLHEHAFRRIRLMQLAPILNARGLDERERAGLEAK</sequence>
<evidence type="ECO:0000256" key="1">
    <source>
        <dbReference type="ARBA" id="ARBA00004123"/>
    </source>
</evidence>
<dbReference type="SMART" id="SM00906">
    <property type="entry name" value="Fungal_trans"/>
    <property type="match status" value="1"/>
</dbReference>
<organism evidence="8 9">
    <name type="scientific">Capronia epimyces CBS 606.96</name>
    <dbReference type="NCBI Taxonomy" id="1182542"/>
    <lineage>
        <taxon>Eukaryota</taxon>
        <taxon>Fungi</taxon>
        <taxon>Dikarya</taxon>
        <taxon>Ascomycota</taxon>
        <taxon>Pezizomycotina</taxon>
        <taxon>Eurotiomycetes</taxon>
        <taxon>Chaetothyriomycetidae</taxon>
        <taxon>Chaetothyriales</taxon>
        <taxon>Herpotrichiellaceae</taxon>
        <taxon>Capronia</taxon>
    </lineage>
</organism>
<comment type="caution">
    <text evidence="8">The sequence shown here is derived from an EMBL/GenBank/DDBJ whole genome shotgun (WGS) entry which is preliminary data.</text>
</comment>
<accession>W9XVN8</accession>
<dbReference type="SUPFAM" id="SSF57701">
    <property type="entry name" value="Zn2/Cys6 DNA-binding domain"/>
    <property type="match status" value="1"/>
</dbReference>
<dbReference type="CDD" id="cd12148">
    <property type="entry name" value="fungal_TF_MHR"/>
    <property type="match status" value="1"/>
</dbReference>
<dbReference type="GO" id="GO:0000981">
    <property type="term" value="F:DNA-binding transcription factor activity, RNA polymerase II-specific"/>
    <property type="evidence" value="ECO:0007669"/>
    <property type="project" value="InterPro"/>
</dbReference>
<keyword evidence="2" id="KW-0479">Metal-binding</keyword>
<dbReference type="GeneID" id="19171454"/>
<evidence type="ECO:0000256" key="5">
    <source>
        <dbReference type="ARBA" id="ARBA00023163"/>
    </source>
</evidence>
<dbReference type="HOGENOM" id="CLU_004083_10_0_1"/>
<proteinExistence type="predicted"/>
<dbReference type="Pfam" id="PF00172">
    <property type="entry name" value="Zn_clus"/>
    <property type="match status" value="1"/>
</dbReference>
<dbReference type="PROSITE" id="PS00463">
    <property type="entry name" value="ZN2_CY6_FUNGAL_1"/>
    <property type="match status" value="1"/>
</dbReference>
<keyword evidence="4" id="KW-0238">DNA-binding</keyword>
<reference evidence="8 9" key="1">
    <citation type="submission" date="2013-03" db="EMBL/GenBank/DDBJ databases">
        <title>The Genome Sequence of Capronia epimyces CBS 606.96.</title>
        <authorList>
            <consortium name="The Broad Institute Genomics Platform"/>
            <person name="Cuomo C."/>
            <person name="de Hoog S."/>
            <person name="Gorbushina A."/>
            <person name="Walker B."/>
            <person name="Young S.K."/>
            <person name="Zeng Q."/>
            <person name="Gargeya S."/>
            <person name="Fitzgerald M."/>
            <person name="Haas B."/>
            <person name="Abouelleil A."/>
            <person name="Allen A.W."/>
            <person name="Alvarado L."/>
            <person name="Arachchi H.M."/>
            <person name="Berlin A.M."/>
            <person name="Chapman S.B."/>
            <person name="Gainer-Dewar J."/>
            <person name="Goldberg J."/>
            <person name="Griggs A."/>
            <person name="Gujja S."/>
            <person name="Hansen M."/>
            <person name="Howarth C."/>
            <person name="Imamovic A."/>
            <person name="Ireland A."/>
            <person name="Larimer J."/>
            <person name="McCowan C."/>
            <person name="Murphy C."/>
            <person name="Pearson M."/>
            <person name="Poon T.W."/>
            <person name="Priest M."/>
            <person name="Roberts A."/>
            <person name="Saif S."/>
            <person name="Shea T."/>
            <person name="Sisk P."/>
            <person name="Sykes S."/>
            <person name="Wortman J."/>
            <person name="Nusbaum C."/>
            <person name="Birren B."/>
        </authorList>
    </citation>
    <scope>NUCLEOTIDE SEQUENCE [LARGE SCALE GENOMIC DNA]</scope>
    <source>
        <strain evidence="8 9">CBS 606.96</strain>
    </source>
</reference>
<dbReference type="AlphaFoldDB" id="W9XVN8"/>
<evidence type="ECO:0000256" key="2">
    <source>
        <dbReference type="ARBA" id="ARBA00022723"/>
    </source>
</evidence>
<dbReference type="PROSITE" id="PS50048">
    <property type="entry name" value="ZN2_CY6_FUNGAL_2"/>
    <property type="match status" value="1"/>
</dbReference>
<dbReference type="Proteomes" id="UP000019478">
    <property type="component" value="Unassembled WGS sequence"/>
</dbReference>
<dbReference type="RefSeq" id="XP_007735654.1">
    <property type="nucleotide sequence ID" value="XM_007737464.1"/>
</dbReference>
<evidence type="ECO:0000313" key="8">
    <source>
        <dbReference type="EMBL" id="EXJ81066.1"/>
    </source>
</evidence>
<keyword evidence="3" id="KW-0805">Transcription regulation</keyword>